<keyword evidence="4" id="KW-1185">Reference proteome</keyword>
<reference evidence="2 4" key="1">
    <citation type="submission" date="2016-10" db="EMBL/GenBank/DDBJ databases">
        <title>Draft genome sequences of four alkaliphilic bacteria belonging to the Anaerobacillus genus.</title>
        <authorList>
            <person name="Bassil N.M."/>
            <person name="Lloyd J.R."/>
        </authorList>
    </citation>
    <scope>NUCLEOTIDE SEQUENCE [LARGE SCALE GENOMIC DNA]</scope>
    <source>
        <strain evidence="2 4">NB2006</strain>
    </source>
</reference>
<dbReference type="EMBL" id="CP063356">
    <property type="protein sequence ID" value="QOY37349.1"/>
    <property type="molecule type" value="Genomic_DNA"/>
</dbReference>
<dbReference type="AlphaFoldDB" id="A0A1S2MFT1"/>
<evidence type="ECO:0000259" key="1">
    <source>
        <dbReference type="PROSITE" id="PS50943"/>
    </source>
</evidence>
<reference evidence="3 4" key="3">
    <citation type="journal article" date="2019" name="Int. J. Syst. Evol. Microbiol.">
        <title>Anaerobacillus isosaccharinicus sp. nov., an alkaliphilic bacterium which degrades isosaccharinic acid.</title>
        <authorList>
            <person name="Bassil N.M."/>
            <person name="Lloyd J.R."/>
        </authorList>
    </citation>
    <scope>NUCLEOTIDE SEQUENCE [LARGE SCALE GENOMIC DNA]</scope>
    <source>
        <strain evidence="3 4">NB2006</strain>
    </source>
</reference>
<evidence type="ECO:0000313" key="4">
    <source>
        <dbReference type="Proteomes" id="UP000180175"/>
    </source>
</evidence>
<reference evidence="3 4" key="2">
    <citation type="journal article" date="2017" name="Genome Announc.">
        <title>Draft Genome Sequences of Four Alkaliphilic Bacteria Belonging to the Anaerobacillus Genus.</title>
        <authorList>
            <person name="Bassil N.M."/>
            <person name="Lloyd J.R."/>
        </authorList>
    </citation>
    <scope>NUCLEOTIDE SEQUENCE [LARGE SCALE GENOMIC DNA]</scope>
    <source>
        <strain evidence="3 4">NB2006</strain>
    </source>
</reference>
<dbReference type="PROSITE" id="PS50943">
    <property type="entry name" value="HTH_CROC1"/>
    <property type="match status" value="1"/>
</dbReference>
<gene>
    <name evidence="3" type="ORF">AWH56_006895</name>
    <name evidence="2" type="ORF">AWH56_00945</name>
</gene>
<evidence type="ECO:0000313" key="3">
    <source>
        <dbReference type="EMBL" id="QOY37349.1"/>
    </source>
</evidence>
<name>A0A1S2MFT1_9BACI</name>
<dbReference type="GO" id="GO:0003677">
    <property type="term" value="F:DNA binding"/>
    <property type="evidence" value="ECO:0007669"/>
    <property type="project" value="InterPro"/>
</dbReference>
<dbReference type="Proteomes" id="UP000180175">
    <property type="component" value="Chromosome"/>
</dbReference>
<dbReference type="EMBL" id="LQXD01000001">
    <property type="protein sequence ID" value="OIJ23480.1"/>
    <property type="molecule type" value="Genomic_DNA"/>
</dbReference>
<dbReference type="RefSeq" id="WP_071315387.1">
    <property type="nucleotide sequence ID" value="NZ_CP063356.2"/>
</dbReference>
<dbReference type="OrthoDB" id="2607719at2"/>
<evidence type="ECO:0000313" key="2">
    <source>
        <dbReference type="EMBL" id="OIJ23480.1"/>
    </source>
</evidence>
<proteinExistence type="predicted"/>
<sequence>MYIESNTIEQLKFKTSVGMRIRIIREYLKNKLGNQFSGNSVANRIDGLTQSSLNMIELGKVKSVSAEVLYYLAKDFGVSYDVFFNDFYLQPNPVIKISTSNKEKEKKNQQSEILISDDFINPLEENEFKINIKVSKVASNGDYQVVLYRNTKEKHDNRRILSLVAQVIHSMNSQDMLVDQENYDGAGSSDPLIIAKELISNSMNNILVFPWNDGSSFVQTENEVHEQAINYTKELLHFNKRKEDAPNE</sequence>
<dbReference type="SUPFAM" id="SSF47413">
    <property type="entry name" value="lambda repressor-like DNA-binding domains"/>
    <property type="match status" value="1"/>
</dbReference>
<protein>
    <submittedName>
        <fullName evidence="3">Helix-turn-helix transcriptional regulator</fullName>
    </submittedName>
</protein>
<feature type="domain" description="HTH cro/C1-type" evidence="1">
    <location>
        <begin position="47"/>
        <end position="83"/>
    </location>
</feature>
<reference evidence="3" key="4">
    <citation type="submission" date="2020-10" db="EMBL/GenBank/DDBJ databases">
        <authorList>
            <person name="Bassil N.M."/>
            <person name="Lloyd J.R."/>
        </authorList>
    </citation>
    <scope>NUCLEOTIDE SEQUENCE</scope>
    <source>
        <strain evidence="3">NB2006</strain>
    </source>
</reference>
<dbReference type="InterPro" id="IPR001387">
    <property type="entry name" value="Cro/C1-type_HTH"/>
</dbReference>
<organism evidence="2 4">
    <name type="scientific">Anaerobacillus isosaccharinicus</name>
    <dbReference type="NCBI Taxonomy" id="1532552"/>
    <lineage>
        <taxon>Bacteria</taxon>
        <taxon>Bacillati</taxon>
        <taxon>Bacillota</taxon>
        <taxon>Bacilli</taxon>
        <taxon>Bacillales</taxon>
        <taxon>Bacillaceae</taxon>
        <taxon>Anaerobacillus</taxon>
    </lineage>
</organism>
<dbReference type="KEGG" id="aia:AWH56_006895"/>
<accession>A0A1S2MFT1</accession>
<dbReference type="Gene3D" id="1.10.260.40">
    <property type="entry name" value="lambda repressor-like DNA-binding domains"/>
    <property type="match status" value="1"/>
</dbReference>
<dbReference type="InterPro" id="IPR010982">
    <property type="entry name" value="Lambda_DNA-bd_dom_sf"/>
</dbReference>